<feature type="transmembrane region" description="Helical" evidence="6">
    <location>
        <begin position="625"/>
        <end position="647"/>
    </location>
</feature>
<feature type="region of interest" description="Disordered" evidence="5">
    <location>
        <begin position="194"/>
        <end position="234"/>
    </location>
</feature>
<evidence type="ECO:0000313" key="10">
    <source>
        <dbReference type="Proteomes" id="UP001642464"/>
    </source>
</evidence>
<dbReference type="SUPFAM" id="SSF63411">
    <property type="entry name" value="LuxS/MPP-like metallohydrolase"/>
    <property type="match status" value="3"/>
</dbReference>
<feature type="transmembrane region" description="Helical" evidence="6">
    <location>
        <begin position="680"/>
        <end position="704"/>
    </location>
</feature>
<feature type="compositionally biased region" description="Polar residues" evidence="5">
    <location>
        <begin position="222"/>
        <end position="234"/>
    </location>
</feature>
<accession>A0ABP0LQQ3</accession>
<evidence type="ECO:0000256" key="3">
    <source>
        <dbReference type="ARBA" id="ARBA00022857"/>
    </source>
</evidence>
<dbReference type="InterPro" id="IPR013785">
    <property type="entry name" value="Aldolase_TIM"/>
</dbReference>
<feature type="domain" description="Peptidase M16 N-terminal" evidence="8">
    <location>
        <begin position="908"/>
        <end position="1012"/>
    </location>
</feature>
<feature type="transmembrane region" description="Helical" evidence="6">
    <location>
        <begin position="439"/>
        <end position="460"/>
    </location>
</feature>
<dbReference type="Proteomes" id="UP001642464">
    <property type="component" value="Unassembled WGS sequence"/>
</dbReference>
<dbReference type="InterPro" id="IPR050139">
    <property type="entry name" value="GMP_reductase"/>
</dbReference>
<feature type="transmembrane region" description="Helical" evidence="6">
    <location>
        <begin position="716"/>
        <end position="737"/>
    </location>
</feature>
<dbReference type="PANTHER" id="PTHR43170">
    <property type="entry name" value="GMP REDUCTASE"/>
    <property type="match status" value="1"/>
</dbReference>
<keyword evidence="6" id="KW-0812">Transmembrane</keyword>
<dbReference type="Pfam" id="PF00675">
    <property type="entry name" value="Peptidase_M16"/>
    <property type="match status" value="1"/>
</dbReference>
<keyword evidence="10" id="KW-1185">Reference proteome</keyword>
<sequence>MAAVFDFVLPKLQDGPQPSGELHGHGFRTAMATCGDQESVCQEPSRVSGDSERQKNCGEPSSWAIRTLSESDLLQVMPMTPMSVASPKTCRSPSETDLAYLDLRKKQTMKPARVEAPDLEAPGCIPGCIAPRIDEKAEVEEVSDKNVGMKSSPIPPERVPDFSIVVHPAESALGLSDGDLPKNPGTLDVLKNEAGLSASDRPDSRERSLSASNASERKTSKGRQTSHTSSYAVSQSLKNKSGNLKFCEAVEPSMQVYLEDHCADGPSTMGRQLILWKILMSVLFLLPILSFGVLLIPLAPAEAGFSANWVFNYISHPILNYITSRAFIETAIRRGLHPSQKHRVNWIANWFPLVGSAVCLSVHLIGSAFDIFPVPFVVSTSCLPSMVVATMVASSFVPADLMTVEMRRFKWFAFLGLFTIYIQFAVLTGWLLMFPSLSVAFQFISCFAVMSMLSGVGWAAKAAGQHLLGVPEYIAEEVKIQILFIAFLFSAALLSSAKNGLVLVTMLALDAGKAIAVALKLCRELVATFREGEASPTATMPATMSVETKSSNWKSWFLQLRQACVHLRALPVQMREWQISAAQTRERLREVIAEFQSQTVEGLQEAEIAVADARLLNQLARYAKLFALVELSEVMVPFMYLLVIGTLHTDTFGYNREHFFVFDQLGESYHDAMVSNVASLAIEVAVFAAALVIICCLTGFDLLYFAGVVLKENYSYWVLSMATCCLAWLFVLVNHGLGGRIVSDGGCTCPGDVCKAFGAGADFVMLGGMLAGHEECAGEASGGRGAKGMGSLAVALRILSTLAASTPTPCPAAAPALVALPRRGAAALPWVLAEVAKAATEDEEVAVRPSNSAVRARTAVYTAFGCGARYMSFGFWGSLVLSPDAANADSPWNKPRIYKAFRLTNGLRVLLVEDESMEQMDVALTLPFGQFDDPADRPGLAHLTEHLLLSEKDAGEDLETWLETRFGESNGFTAFESALFTLSCEASDWSSALPRFGRCFRAADADASDAADPRFVASSVAREVRRIDGEFMDGLSAQLRSLQLLRCRTVEGHPLRAFGPGSMKTLLPLGDRPEDLQRLAKLSQELFRSGSVVDTKDDPAISFTWSIPFEANSADALDVTSFRASKPLVVLSHLVAHQGPGSLSAWLQRHGWLPENLGPKITAQSPFCTEGFAIWELKIKLSSSGLTNWRRVAACVFGVLAALAQRYVRDALGGPRRDLWRQAVDEVSTLADIAWRFPPRPPLASELANDMRQSKSSKAYVLQVRRLVAREEAGLAVVGRAARFTSSAAQEEATEALGKVFPSLTPRRARLTLATSATSARLGLWELRRRRDENLQLPFGELSFRRTEAAEWLTSGPASWWCAPPLNVYLSRADRINKPKAKPDPKIPESIKSKTGFNGVLWSEACRARLVPNAGASAIPEALWVVPGCVYVSGQFNERVEPLGDEPVVTLTLWLPAQNILDASPRSRAAGRMWLKSLQLALESPFYSAALAGCRWECAFFTTSPSEAGVRFSFQAFSDNLPRFATDAALAIGRHTGPAAEQLEVVRRMALAELTKGAAKGAAARRAEAELKSFLKQLRIEDVQQESQALWRSVDGASSQALVAGAISEEDAAELVRQVVSTLPISPGVTAPLAPLDPGPRPCAVLTRRPSWQGPVTIEENGHFFKVFYGMSSDTAMKKHAGGVAEYRSSEGKTVKVPYRGPIDETIRDLQGGVRSACTYVGASTLRELPKRTTFIRCSQQLNNVFGEAPAKANPHECFPPGKRQKTEA</sequence>
<evidence type="ECO:0000256" key="4">
    <source>
        <dbReference type="ARBA" id="ARBA00023002"/>
    </source>
</evidence>
<evidence type="ECO:0000256" key="5">
    <source>
        <dbReference type="SAM" id="MobiDB-lite"/>
    </source>
</evidence>
<keyword evidence="4" id="KW-0560">Oxidoreductase</keyword>
<dbReference type="SMART" id="SM01240">
    <property type="entry name" value="IMPDH"/>
    <property type="match status" value="1"/>
</dbReference>
<keyword evidence="6" id="KW-0472">Membrane</keyword>
<evidence type="ECO:0000313" key="9">
    <source>
        <dbReference type="EMBL" id="CAK9041500.1"/>
    </source>
</evidence>
<evidence type="ECO:0000256" key="6">
    <source>
        <dbReference type="SAM" id="Phobius"/>
    </source>
</evidence>
<name>A0ABP0LQQ3_9DINO</name>
<organism evidence="9 10">
    <name type="scientific">Durusdinium trenchii</name>
    <dbReference type="NCBI Taxonomy" id="1381693"/>
    <lineage>
        <taxon>Eukaryota</taxon>
        <taxon>Sar</taxon>
        <taxon>Alveolata</taxon>
        <taxon>Dinophyceae</taxon>
        <taxon>Suessiales</taxon>
        <taxon>Symbiodiniaceae</taxon>
        <taxon>Durusdinium</taxon>
    </lineage>
</organism>
<proteinExistence type="predicted"/>
<dbReference type="InterPro" id="IPR011765">
    <property type="entry name" value="Pept_M16_N"/>
</dbReference>
<reference evidence="9 10" key="1">
    <citation type="submission" date="2024-02" db="EMBL/GenBank/DDBJ databases">
        <authorList>
            <person name="Chen Y."/>
            <person name="Shah S."/>
            <person name="Dougan E. K."/>
            <person name="Thang M."/>
            <person name="Chan C."/>
        </authorList>
    </citation>
    <scope>NUCLEOTIDE SEQUENCE [LARGE SCALE GENOMIC DNA]</scope>
</reference>
<comment type="caution">
    <text evidence="9">The sequence shown here is derived from an EMBL/GenBank/DDBJ whole genome shotgun (WGS) entry which is preliminary data.</text>
</comment>
<evidence type="ECO:0000259" key="7">
    <source>
        <dbReference type="Pfam" id="PF00478"/>
    </source>
</evidence>
<feature type="transmembrane region" description="Helical" evidence="6">
    <location>
        <begin position="344"/>
        <end position="365"/>
    </location>
</feature>
<feature type="transmembrane region" description="Helical" evidence="6">
    <location>
        <begin position="411"/>
        <end position="433"/>
    </location>
</feature>
<evidence type="ECO:0000256" key="2">
    <source>
        <dbReference type="ARBA" id="ARBA00015800"/>
    </source>
</evidence>
<gene>
    <name evidence="9" type="ORF">SCF082_LOCUS23964</name>
</gene>
<dbReference type="InterPro" id="IPR011249">
    <property type="entry name" value="Metalloenz_LuxS/M16"/>
</dbReference>
<dbReference type="SUPFAM" id="SSF51412">
    <property type="entry name" value="Inosine monophosphate dehydrogenase (IMPDH)"/>
    <property type="match status" value="2"/>
</dbReference>
<dbReference type="EC" id="1.7.1.7" evidence="1"/>
<feature type="transmembrane region" description="Helical" evidence="6">
    <location>
        <begin position="278"/>
        <end position="299"/>
    </location>
</feature>
<feature type="domain" description="IMP dehydrogenase/GMP reductase" evidence="7">
    <location>
        <begin position="1658"/>
        <end position="1740"/>
    </location>
</feature>
<evidence type="ECO:0000256" key="1">
    <source>
        <dbReference type="ARBA" id="ARBA00012678"/>
    </source>
</evidence>
<evidence type="ECO:0000259" key="8">
    <source>
        <dbReference type="Pfam" id="PF00675"/>
    </source>
</evidence>
<dbReference type="Gene3D" id="3.30.830.10">
    <property type="entry name" value="Metalloenzyme, LuxS/M16 peptidase-like"/>
    <property type="match status" value="3"/>
</dbReference>
<dbReference type="Gene3D" id="3.20.20.70">
    <property type="entry name" value="Aldolase class I"/>
    <property type="match status" value="2"/>
</dbReference>
<feature type="domain" description="IMP dehydrogenase/GMP reductase" evidence="7">
    <location>
        <begin position="738"/>
        <end position="794"/>
    </location>
</feature>
<keyword evidence="6" id="KW-1133">Transmembrane helix</keyword>
<dbReference type="Pfam" id="PF00478">
    <property type="entry name" value="IMPDH"/>
    <property type="match status" value="2"/>
</dbReference>
<dbReference type="InterPro" id="IPR001093">
    <property type="entry name" value="IMP_DH_GMPRt"/>
</dbReference>
<dbReference type="EMBL" id="CAXAMM010017591">
    <property type="protein sequence ID" value="CAK9041500.1"/>
    <property type="molecule type" value="Genomic_DNA"/>
</dbReference>
<protein>
    <recommendedName>
        <fullName evidence="2">GMP reductase</fullName>
        <ecNumber evidence="1">1.7.1.7</ecNumber>
    </recommendedName>
</protein>
<feature type="transmembrane region" description="Helical" evidence="6">
    <location>
        <begin position="371"/>
        <end position="399"/>
    </location>
</feature>
<dbReference type="PANTHER" id="PTHR43170:SF5">
    <property type="entry name" value="GMP REDUCTASE"/>
    <property type="match status" value="1"/>
</dbReference>
<keyword evidence="3" id="KW-0521">NADP</keyword>